<organism evidence="1 2">
    <name type="scientific">Parvibaculum lavamentivorans (strain DS-1 / DSM 13023 / NCIMB 13966)</name>
    <dbReference type="NCBI Taxonomy" id="402881"/>
    <lineage>
        <taxon>Bacteria</taxon>
        <taxon>Pseudomonadati</taxon>
        <taxon>Pseudomonadota</taxon>
        <taxon>Alphaproteobacteria</taxon>
        <taxon>Hyphomicrobiales</taxon>
        <taxon>Parvibaculaceae</taxon>
        <taxon>Parvibaculum</taxon>
    </lineage>
</organism>
<dbReference type="Proteomes" id="UP000006377">
    <property type="component" value="Chromosome"/>
</dbReference>
<dbReference type="KEGG" id="pla:Plav_0743"/>
<sequence>MTLYHVHMTLARNEEFPDGSPAHGYDLVVPLDGEMMLDPQGWKEHAKECVVRRFWPGEGDQKGLLRHVGRGWAIDYDTSTPDVDEPFFKLDRHEFKAGEYLSVTEQDGDMRTFRIVTVEPLKK</sequence>
<evidence type="ECO:0000313" key="1">
    <source>
        <dbReference type="EMBL" id="ABS62366.1"/>
    </source>
</evidence>
<evidence type="ECO:0000313" key="2">
    <source>
        <dbReference type="Proteomes" id="UP000006377"/>
    </source>
</evidence>
<reference evidence="1 2" key="1">
    <citation type="journal article" date="2011" name="Stand. Genomic Sci.">
        <title>Complete genome sequence of Parvibaculum lavamentivorans type strain (DS-1(T)).</title>
        <authorList>
            <person name="Schleheck D."/>
            <person name="Weiss M."/>
            <person name="Pitluck S."/>
            <person name="Bruce D."/>
            <person name="Land M.L."/>
            <person name="Han S."/>
            <person name="Saunders E."/>
            <person name="Tapia R."/>
            <person name="Detter C."/>
            <person name="Brettin T."/>
            <person name="Han J."/>
            <person name="Woyke T."/>
            <person name="Goodwin L."/>
            <person name="Pennacchio L."/>
            <person name="Nolan M."/>
            <person name="Cook A.M."/>
            <person name="Kjelleberg S."/>
            <person name="Thomas T."/>
        </authorList>
    </citation>
    <scope>NUCLEOTIDE SEQUENCE [LARGE SCALE GENOMIC DNA]</scope>
    <source>
        <strain evidence="2">DS-1 / DSM 13023 / NCIMB 13966</strain>
    </source>
</reference>
<keyword evidence="2" id="KW-1185">Reference proteome</keyword>
<dbReference type="HOGENOM" id="CLU_132607_0_0_5"/>
<proteinExistence type="predicted"/>
<dbReference type="STRING" id="402881.Plav_0743"/>
<gene>
    <name evidence="1" type="ordered locus">Plav_0743</name>
</gene>
<protein>
    <submittedName>
        <fullName evidence="1">Uncharacterized protein</fullName>
    </submittedName>
</protein>
<dbReference type="AlphaFoldDB" id="A7HR33"/>
<accession>A7HR33</accession>
<dbReference type="eggNOG" id="ENOG5032TAA">
    <property type="taxonomic scope" value="Bacteria"/>
</dbReference>
<dbReference type="RefSeq" id="WP_011995657.1">
    <property type="nucleotide sequence ID" value="NC_009719.1"/>
</dbReference>
<name>A7HR33_PARL1</name>
<dbReference type="EMBL" id="CP000774">
    <property type="protein sequence ID" value="ABS62366.1"/>
    <property type="molecule type" value="Genomic_DNA"/>
</dbReference>